<evidence type="ECO:0000313" key="2">
    <source>
        <dbReference type="Proteomes" id="UP000299102"/>
    </source>
</evidence>
<gene>
    <name evidence="1" type="ORF">EVAR_20820_1</name>
</gene>
<organism evidence="1 2">
    <name type="scientific">Eumeta variegata</name>
    <name type="common">Bagworm moth</name>
    <name type="synonym">Eumeta japonica</name>
    <dbReference type="NCBI Taxonomy" id="151549"/>
    <lineage>
        <taxon>Eukaryota</taxon>
        <taxon>Metazoa</taxon>
        <taxon>Ecdysozoa</taxon>
        <taxon>Arthropoda</taxon>
        <taxon>Hexapoda</taxon>
        <taxon>Insecta</taxon>
        <taxon>Pterygota</taxon>
        <taxon>Neoptera</taxon>
        <taxon>Endopterygota</taxon>
        <taxon>Lepidoptera</taxon>
        <taxon>Glossata</taxon>
        <taxon>Ditrysia</taxon>
        <taxon>Tineoidea</taxon>
        <taxon>Psychidae</taxon>
        <taxon>Oiketicinae</taxon>
        <taxon>Eumeta</taxon>
    </lineage>
</organism>
<sequence>MQRKLWSDVWMPSRMKSAVCFHCSGETCSNVMELSELINENDFDDEPPTLTPFLQFSHCIESGIFCFEGDAHDEPSSLLRTLEGIFACFVYIGSSRARAGGSFEEVHPRNFRARGHLTVRSGIYFTSVRPFQEFSARMCYLTVANEVCRVRTGPAAPRRARREFHFLGCCRRDGQTFAFLGIVLITKENSLDILCAAFWKIAKLRRGVICIVTCSSFCENKGKYKKYV</sequence>
<evidence type="ECO:0000313" key="1">
    <source>
        <dbReference type="EMBL" id="GBP24496.1"/>
    </source>
</evidence>
<reference evidence="1 2" key="1">
    <citation type="journal article" date="2019" name="Commun. Biol.">
        <title>The bagworm genome reveals a unique fibroin gene that provides high tensile strength.</title>
        <authorList>
            <person name="Kono N."/>
            <person name="Nakamura H."/>
            <person name="Ohtoshi R."/>
            <person name="Tomita M."/>
            <person name="Numata K."/>
            <person name="Arakawa K."/>
        </authorList>
    </citation>
    <scope>NUCLEOTIDE SEQUENCE [LARGE SCALE GENOMIC DNA]</scope>
</reference>
<dbReference type="EMBL" id="BGZK01000162">
    <property type="protein sequence ID" value="GBP24496.1"/>
    <property type="molecule type" value="Genomic_DNA"/>
</dbReference>
<proteinExistence type="predicted"/>
<protein>
    <submittedName>
        <fullName evidence="1">Uncharacterized protein</fullName>
    </submittedName>
</protein>
<accession>A0A4C1UEX3</accession>
<keyword evidence="2" id="KW-1185">Reference proteome</keyword>
<name>A0A4C1UEX3_EUMVA</name>
<dbReference type="AlphaFoldDB" id="A0A4C1UEX3"/>
<dbReference type="Proteomes" id="UP000299102">
    <property type="component" value="Unassembled WGS sequence"/>
</dbReference>
<comment type="caution">
    <text evidence="1">The sequence shown here is derived from an EMBL/GenBank/DDBJ whole genome shotgun (WGS) entry which is preliminary data.</text>
</comment>